<dbReference type="PANTHER" id="PTHR36710:SF4">
    <property type="entry name" value="PLANT INVERTASE_PECTIN METHYLESTERASE INHIBITOR SUPERFAMILY PROTEIN"/>
    <property type="match status" value="1"/>
</dbReference>
<organism evidence="6 7">
    <name type="scientific">Quercus lobata</name>
    <name type="common">Valley oak</name>
    <dbReference type="NCBI Taxonomy" id="97700"/>
    <lineage>
        <taxon>Eukaryota</taxon>
        <taxon>Viridiplantae</taxon>
        <taxon>Streptophyta</taxon>
        <taxon>Embryophyta</taxon>
        <taxon>Tracheophyta</taxon>
        <taxon>Spermatophyta</taxon>
        <taxon>Magnoliopsida</taxon>
        <taxon>eudicotyledons</taxon>
        <taxon>Gunneridae</taxon>
        <taxon>Pentapetalae</taxon>
        <taxon>rosids</taxon>
        <taxon>fabids</taxon>
        <taxon>Fagales</taxon>
        <taxon>Fagaceae</taxon>
        <taxon>Quercus</taxon>
    </lineage>
</organism>
<sequence length="184" mass="20258">MAFTLGNSFLASLLLILSLATFSYGNGIMPSSMVTDDMVKNICSRTPDSSHCLDVVESDLRVPESLLGLAQFTIDLAHINATETIKLIQSLIKQTKNPQLKQRYTLCSQNYDIAIGDLDQAKTDLSSRDYGGVNVETTGVLNEIRDCEERFEGAPADPSRLPKRNKDLENICSIILVISNIMSQ</sequence>
<keyword evidence="1 4" id="KW-0732">Signal</keyword>
<feature type="domain" description="Pectinesterase inhibitor" evidence="5">
    <location>
        <begin position="34"/>
        <end position="178"/>
    </location>
</feature>
<evidence type="ECO:0000313" key="6">
    <source>
        <dbReference type="EnsemblPlants" id="QL06p013378:mrna:CDS:1"/>
    </source>
</evidence>
<accession>A0A7N2LXS0</accession>
<dbReference type="SMART" id="SM00856">
    <property type="entry name" value="PMEI"/>
    <property type="match status" value="1"/>
</dbReference>
<protein>
    <recommendedName>
        <fullName evidence="5">Pectinesterase inhibitor domain-containing protein</fullName>
    </recommendedName>
</protein>
<name>A0A7N2LXS0_QUELO</name>
<evidence type="ECO:0000256" key="1">
    <source>
        <dbReference type="ARBA" id="ARBA00022729"/>
    </source>
</evidence>
<dbReference type="InterPro" id="IPR006501">
    <property type="entry name" value="Pectinesterase_inhib_dom"/>
</dbReference>
<dbReference type="InterPro" id="IPR035513">
    <property type="entry name" value="Invertase/methylesterase_inhib"/>
</dbReference>
<dbReference type="Gramene" id="QL06p013378:mrna">
    <property type="protein sequence ID" value="QL06p013378:mrna:CDS:1"/>
    <property type="gene ID" value="QL06p013378"/>
</dbReference>
<feature type="signal peptide" evidence="4">
    <location>
        <begin position="1"/>
        <end position="25"/>
    </location>
</feature>
<dbReference type="InterPro" id="IPR034086">
    <property type="entry name" value="PMEI_plant"/>
</dbReference>
<dbReference type="CDD" id="cd15797">
    <property type="entry name" value="PMEI"/>
    <property type="match status" value="1"/>
</dbReference>
<dbReference type="OrthoDB" id="764172at2759"/>
<keyword evidence="7" id="KW-1185">Reference proteome</keyword>
<dbReference type="SUPFAM" id="SSF101148">
    <property type="entry name" value="Plant invertase/pectin methylesterase inhibitor"/>
    <property type="match status" value="1"/>
</dbReference>
<dbReference type="InterPro" id="IPR052421">
    <property type="entry name" value="PCW_Enzyme_Inhibitor"/>
</dbReference>
<dbReference type="Gene3D" id="1.20.140.40">
    <property type="entry name" value="Invertase/pectin methylesterase inhibitor family protein"/>
    <property type="match status" value="1"/>
</dbReference>
<dbReference type="OMA" id="QYTINIA"/>
<dbReference type="Pfam" id="PF04043">
    <property type="entry name" value="PMEI"/>
    <property type="match status" value="1"/>
</dbReference>
<evidence type="ECO:0000259" key="5">
    <source>
        <dbReference type="SMART" id="SM00856"/>
    </source>
</evidence>
<dbReference type="FunFam" id="1.20.140.40:FF:000008">
    <property type="entry name" value="Invertase/pectin methylesterase inhibitor family protein"/>
    <property type="match status" value="1"/>
</dbReference>
<dbReference type="AlphaFoldDB" id="A0A7N2LXS0"/>
<dbReference type="Proteomes" id="UP000594261">
    <property type="component" value="Chromosome 6"/>
</dbReference>
<dbReference type="GeneID" id="115949861"/>
<dbReference type="EnsemblPlants" id="QL06p013378:mrna">
    <property type="protein sequence ID" value="QL06p013378:mrna:CDS:1"/>
    <property type="gene ID" value="QL06p013378"/>
</dbReference>
<dbReference type="RefSeq" id="XP_030922988.1">
    <property type="nucleotide sequence ID" value="XM_031067128.1"/>
</dbReference>
<dbReference type="EMBL" id="LRBV02000006">
    <property type="status" value="NOT_ANNOTATED_CDS"/>
    <property type="molecule type" value="Genomic_DNA"/>
</dbReference>
<dbReference type="InParanoid" id="A0A7N2LXS0"/>
<keyword evidence="2" id="KW-1015">Disulfide bond</keyword>
<evidence type="ECO:0000256" key="2">
    <source>
        <dbReference type="ARBA" id="ARBA00023157"/>
    </source>
</evidence>
<proteinExistence type="inferred from homology"/>
<dbReference type="PANTHER" id="PTHR36710">
    <property type="entry name" value="PECTINESTERASE INHIBITOR-LIKE"/>
    <property type="match status" value="1"/>
</dbReference>
<reference evidence="6" key="2">
    <citation type="submission" date="2021-01" db="UniProtKB">
        <authorList>
            <consortium name="EnsemblPlants"/>
        </authorList>
    </citation>
    <scope>IDENTIFICATION</scope>
</reference>
<feature type="chain" id="PRO_5029706786" description="Pectinesterase inhibitor domain-containing protein" evidence="4">
    <location>
        <begin position="26"/>
        <end position="184"/>
    </location>
</feature>
<evidence type="ECO:0000256" key="4">
    <source>
        <dbReference type="SAM" id="SignalP"/>
    </source>
</evidence>
<reference evidence="6 7" key="1">
    <citation type="journal article" date="2016" name="G3 (Bethesda)">
        <title>First Draft Assembly and Annotation of the Genome of a California Endemic Oak Quercus lobata Nee (Fagaceae).</title>
        <authorList>
            <person name="Sork V.L."/>
            <person name="Fitz-Gibbon S.T."/>
            <person name="Puiu D."/>
            <person name="Crepeau M."/>
            <person name="Gugger P.F."/>
            <person name="Sherman R."/>
            <person name="Stevens K."/>
            <person name="Langley C.H."/>
            <person name="Pellegrini M."/>
            <person name="Salzberg S.L."/>
        </authorList>
    </citation>
    <scope>NUCLEOTIDE SEQUENCE [LARGE SCALE GENOMIC DNA]</scope>
    <source>
        <strain evidence="6 7">cv. SW786</strain>
    </source>
</reference>
<gene>
    <name evidence="6" type="primary">LOC115949861</name>
</gene>
<dbReference type="KEGG" id="qlo:115949861"/>
<dbReference type="NCBIfam" id="TIGR01614">
    <property type="entry name" value="PME_inhib"/>
    <property type="match status" value="1"/>
</dbReference>
<dbReference type="FunCoup" id="A0A7N2LXS0">
    <property type="interactions" value="20"/>
</dbReference>
<evidence type="ECO:0000313" key="7">
    <source>
        <dbReference type="Proteomes" id="UP000594261"/>
    </source>
</evidence>
<dbReference type="GO" id="GO:0046910">
    <property type="term" value="F:pectinesterase inhibitor activity"/>
    <property type="evidence" value="ECO:0007669"/>
    <property type="project" value="InterPro"/>
</dbReference>
<evidence type="ECO:0000256" key="3">
    <source>
        <dbReference type="ARBA" id="ARBA00038471"/>
    </source>
</evidence>
<comment type="similarity">
    <text evidence="3">Belongs to the PMEI family.</text>
</comment>